<feature type="region of interest" description="Disordered" evidence="7">
    <location>
        <begin position="14"/>
        <end position="33"/>
    </location>
</feature>
<protein>
    <submittedName>
        <fullName evidence="10">Uncharacterized protein</fullName>
    </submittedName>
</protein>
<evidence type="ECO:0000256" key="1">
    <source>
        <dbReference type="ARBA" id="ARBA00004123"/>
    </source>
</evidence>
<dbReference type="SMART" id="SM00717">
    <property type="entry name" value="SANT"/>
    <property type="match status" value="2"/>
</dbReference>
<gene>
    <name evidence="10" type="ORF">ZIOFF_066172</name>
</gene>
<keyword evidence="4" id="KW-0238">DNA-binding</keyword>
<dbReference type="GO" id="GO:0005634">
    <property type="term" value="C:nucleus"/>
    <property type="evidence" value="ECO:0007669"/>
    <property type="project" value="UniProtKB-SubCell"/>
</dbReference>
<evidence type="ECO:0000313" key="11">
    <source>
        <dbReference type="Proteomes" id="UP000734854"/>
    </source>
</evidence>
<feature type="region of interest" description="Disordered" evidence="7">
    <location>
        <begin position="130"/>
        <end position="150"/>
    </location>
</feature>
<dbReference type="PANTHER" id="PTHR45614:SF259">
    <property type="entry name" value="MYB DOMAIN PROTEIN 89-RELATED"/>
    <property type="match status" value="1"/>
</dbReference>
<dbReference type="CDD" id="cd00167">
    <property type="entry name" value="SANT"/>
    <property type="match status" value="2"/>
</dbReference>
<dbReference type="InterPro" id="IPR001005">
    <property type="entry name" value="SANT/Myb"/>
</dbReference>
<comment type="caution">
    <text evidence="10">The sequence shown here is derived from an EMBL/GenBank/DDBJ whole genome shotgun (WGS) entry which is preliminary data.</text>
</comment>
<keyword evidence="3" id="KW-0805">Transcription regulation</keyword>
<feature type="compositionally biased region" description="Polar residues" evidence="7">
    <location>
        <begin position="16"/>
        <end position="31"/>
    </location>
</feature>
<evidence type="ECO:0000256" key="7">
    <source>
        <dbReference type="SAM" id="MobiDB-lite"/>
    </source>
</evidence>
<evidence type="ECO:0000256" key="6">
    <source>
        <dbReference type="ARBA" id="ARBA00023242"/>
    </source>
</evidence>
<keyword evidence="2" id="KW-0677">Repeat</keyword>
<dbReference type="PROSITE" id="PS50090">
    <property type="entry name" value="MYB_LIKE"/>
    <property type="match status" value="2"/>
</dbReference>
<feature type="domain" description="Myb-like" evidence="8">
    <location>
        <begin position="166"/>
        <end position="212"/>
    </location>
</feature>
<reference evidence="10 11" key="1">
    <citation type="submission" date="2020-08" db="EMBL/GenBank/DDBJ databases">
        <title>Plant Genome Project.</title>
        <authorList>
            <person name="Zhang R.-G."/>
        </authorList>
    </citation>
    <scope>NUCLEOTIDE SEQUENCE [LARGE SCALE GENOMIC DNA]</scope>
    <source>
        <tissue evidence="10">Rhizome</tissue>
    </source>
</reference>
<dbReference type="GO" id="GO:0000981">
    <property type="term" value="F:DNA-binding transcription factor activity, RNA polymerase II-specific"/>
    <property type="evidence" value="ECO:0007669"/>
    <property type="project" value="TreeGrafter"/>
</dbReference>
<dbReference type="FunFam" id="1.10.10.60:FF:000060">
    <property type="entry name" value="MYB transcription factor"/>
    <property type="match status" value="1"/>
</dbReference>
<dbReference type="PANTHER" id="PTHR45614">
    <property type="entry name" value="MYB PROTEIN-RELATED"/>
    <property type="match status" value="1"/>
</dbReference>
<dbReference type="InterPro" id="IPR017930">
    <property type="entry name" value="Myb_dom"/>
</dbReference>
<feature type="region of interest" description="Disordered" evidence="7">
    <location>
        <begin position="95"/>
        <end position="114"/>
    </location>
</feature>
<keyword evidence="5" id="KW-0804">Transcription</keyword>
<evidence type="ECO:0000313" key="10">
    <source>
        <dbReference type="EMBL" id="KAG6476924.1"/>
    </source>
</evidence>
<sequence length="416" mass="45972">MDKGVLVVLPRPRETGCSSNIKENGEKTQTSHPHEWLPFEPCGCVPQCPHPPQCYQSQNKGSMETAHRSKMASDEMKPAGDIGLFAGGPLLPSFVGSSASSPPSSSREKGLVSSGEQAWGLQCFAEGKEYHEKGEKSSNQGEEADQAGDDSFNLESVQQQQKLCVRGHWRPAEDAKLKELVSQYGPQNWNLIAEKLEGRSGKSCRLRWFNQLDPRINRSAFTEEEEDRLLAAHRLYGNKWALIARLFPGRTDNAVKNHWHVIMARKHREQSAYRRRKPTAISSLDSPPLPPHTLVSRRMELNIPINACSGDSSTITSIRNESASTCTDLSLNSSFTRTFPTFCSPLQTQSFPPCDIFSGLNVSGVAPMEKEPAIDHPNYSTAEASARSNAWPQGEADHGREKIRIAFIDFLGVGAT</sequence>
<keyword evidence="11" id="KW-1185">Reference proteome</keyword>
<organism evidence="10 11">
    <name type="scientific">Zingiber officinale</name>
    <name type="common">Ginger</name>
    <name type="synonym">Amomum zingiber</name>
    <dbReference type="NCBI Taxonomy" id="94328"/>
    <lineage>
        <taxon>Eukaryota</taxon>
        <taxon>Viridiplantae</taxon>
        <taxon>Streptophyta</taxon>
        <taxon>Embryophyta</taxon>
        <taxon>Tracheophyta</taxon>
        <taxon>Spermatophyta</taxon>
        <taxon>Magnoliopsida</taxon>
        <taxon>Liliopsida</taxon>
        <taxon>Zingiberales</taxon>
        <taxon>Zingiberaceae</taxon>
        <taxon>Zingiber</taxon>
    </lineage>
</organism>
<dbReference type="Pfam" id="PF13921">
    <property type="entry name" value="Myb_DNA-bind_6"/>
    <property type="match status" value="1"/>
</dbReference>
<feature type="domain" description="HTH myb-type" evidence="9">
    <location>
        <begin position="213"/>
        <end position="267"/>
    </location>
</feature>
<dbReference type="InterPro" id="IPR050560">
    <property type="entry name" value="MYB_TF"/>
</dbReference>
<dbReference type="EMBL" id="JACMSC010000018">
    <property type="protein sequence ID" value="KAG6476924.1"/>
    <property type="molecule type" value="Genomic_DNA"/>
</dbReference>
<proteinExistence type="predicted"/>
<evidence type="ECO:0000259" key="9">
    <source>
        <dbReference type="PROSITE" id="PS51294"/>
    </source>
</evidence>
<evidence type="ECO:0000256" key="4">
    <source>
        <dbReference type="ARBA" id="ARBA00023125"/>
    </source>
</evidence>
<name>A0A8J5K7I5_ZINOF</name>
<feature type="domain" description="Myb-like" evidence="8">
    <location>
        <begin position="213"/>
        <end position="263"/>
    </location>
</feature>
<evidence type="ECO:0000256" key="2">
    <source>
        <dbReference type="ARBA" id="ARBA00022737"/>
    </source>
</evidence>
<dbReference type="InterPro" id="IPR009057">
    <property type="entry name" value="Homeodomain-like_sf"/>
</dbReference>
<dbReference type="Proteomes" id="UP000734854">
    <property type="component" value="Unassembled WGS sequence"/>
</dbReference>
<evidence type="ECO:0000259" key="8">
    <source>
        <dbReference type="PROSITE" id="PS50090"/>
    </source>
</evidence>
<dbReference type="Gene3D" id="1.10.10.60">
    <property type="entry name" value="Homeodomain-like"/>
    <property type="match status" value="2"/>
</dbReference>
<feature type="domain" description="HTH myb-type" evidence="9">
    <location>
        <begin position="164"/>
        <end position="212"/>
    </location>
</feature>
<dbReference type="AlphaFoldDB" id="A0A8J5K7I5"/>
<comment type="subcellular location">
    <subcellularLocation>
        <location evidence="1">Nucleus</location>
    </subcellularLocation>
</comment>
<dbReference type="GO" id="GO:0000978">
    <property type="term" value="F:RNA polymerase II cis-regulatory region sequence-specific DNA binding"/>
    <property type="evidence" value="ECO:0007669"/>
    <property type="project" value="TreeGrafter"/>
</dbReference>
<dbReference type="FunFam" id="1.10.10.60:FF:000356">
    <property type="entry name" value="MYB transcription factor"/>
    <property type="match status" value="1"/>
</dbReference>
<feature type="compositionally biased region" description="Low complexity" evidence="7">
    <location>
        <begin position="95"/>
        <end position="105"/>
    </location>
</feature>
<evidence type="ECO:0000256" key="3">
    <source>
        <dbReference type="ARBA" id="ARBA00023015"/>
    </source>
</evidence>
<keyword evidence="6" id="KW-0539">Nucleus</keyword>
<dbReference type="SUPFAM" id="SSF46689">
    <property type="entry name" value="Homeodomain-like"/>
    <property type="match status" value="1"/>
</dbReference>
<dbReference type="PROSITE" id="PS51294">
    <property type="entry name" value="HTH_MYB"/>
    <property type="match status" value="2"/>
</dbReference>
<evidence type="ECO:0000256" key="5">
    <source>
        <dbReference type="ARBA" id="ARBA00023163"/>
    </source>
</evidence>
<accession>A0A8J5K7I5</accession>